<protein>
    <submittedName>
        <fullName evidence="2">Uncharacterized protein</fullName>
    </submittedName>
</protein>
<proteinExistence type="predicted"/>
<feature type="chain" id="PRO_5034525458" evidence="1">
    <location>
        <begin position="20"/>
        <end position="249"/>
    </location>
</feature>
<keyword evidence="1" id="KW-0732">Signal</keyword>
<reference evidence="2" key="1">
    <citation type="submission" date="2020-10" db="EMBL/GenBank/DDBJ databases">
        <title>The Whole-Genome Sequence of Metschnikowia persimmonesis, a Novel Endophytic Yeast Species Isolated from Medicinal Plant Diospyros kaki Thumb.</title>
        <authorList>
            <person name="Rahmat E."/>
            <person name="Kang Y."/>
        </authorList>
    </citation>
    <scope>NUCLEOTIDE SEQUENCE</scope>
    <source>
        <strain evidence="2">KIOM G15050</strain>
    </source>
</reference>
<evidence type="ECO:0000313" key="2">
    <source>
        <dbReference type="EMBL" id="KAF8000825.1"/>
    </source>
</evidence>
<feature type="signal peptide" evidence="1">
    <location>
        <begin position="1"/>
        <end position="19"/>
    </location>
</feature>
<dbReference type="OrthoDB" id="10298278at2759"/>
<accession>A0A8H7LAV6</accession>
<comment type="caution">
    <text evidence="2">The sequence shown here is derived from an EMBL/GenBank/DDBJ whole genome shotgun (WGS) entry which is preliminary data.</text>
</comment>
<name>A0A8H7LAV6_9ASCO</name>
<dbReference type="Proteomes" id="UP000649328">
    <property type="component" value="Unassembled WGS sequence"/>
</dbReference>
<gene>
    <name evidence="2" type="ORF">HF325_004614</name>
</gene>
<evidence type="ECO:0000313" key="3">
    <source>
        <dbReference type="Proteomes" id="UP000649328"/>
    </source>
</evidence>
<evidence type="ECO:0000256" key="1">
    <source>
        <dbReference type="SAM" id="SignalP"/>
    </source>
</evidence>
<sequence>MRFFTSFIFGLLSASGILTTSITSTTSAIRQTGVDKDISQRETHISNIRENSLSTDLALHVCGVNALEDNPQDIEVRIEFFIDHLKSFIGETNFDSTSFALNLKEYDRQLKSIQTSSRNIVPCLNELNAKINFAEHMLKLMTEVTQTVSLISHSSGQYLLLEKVLDLQVRLLSLHDSQGSPDPKKINFAETVLAYKRQLSSLERDLARILSQSPLKPKVKLPGLQARINQASKTLRILESYLNETRQAC</sequence>
<dbReference type="EMBL" id="JACBPP010000006">
    <property type="protein sequence ID" value="KAF8000825.1"/>
    <property type="molecule type" value="Genomic_DNA"/>
</dbReference>
<keyword evidence="3" id="KW-1185">Reference proteome</keyword>
<organism evidence="2 3">
    <name type="scientific">Metschnikowia pulcherrima</name>
    <dbReference type="NCBI Taxonomy" id="27326"/>
    <lineage>
        <taxon>Eukaryota</taxon>
        <taxon>Fungi</taxon>
        <taxon>Dikarya</taxon>
        <taxon>Ascomycota</taxon>
        <taxon>Saccharomycotina</taxon>
        <taxon>Pichiomycetes</taxon>
        <taxon>Metschnikowiaceae</taxon>
        <taxon>Metschnikowia</taxon>
    </lineage>
</organism>
<dbReference type="AlphaFoldDB" id="A0A8H7LAV6"/>